<feature type="signal peptide" evidence="2">
    <location>
        <begin position="1"/>
        <end position="21"/>
    </location>
</feature>
<dbReference type="Gene3D" id="3.50.90.10">
    <property type="entry name" value="YerB-like"/>
    <property type="match status" value="1"/>
</dbReference>
<keyword evidence="2" id="KW-0732">Signal</keyword>
<dbReference type="AlphaFoldDB" id="A0AAJ1T5F3"/>
<gene>
    <name evidence="5" type="ORF">J2S13_001989</name>
</gene>
<evidence type="ECO:0008006" key="7">
    <source>
        <dbReference type="Google" id="ProtNLM"/>
    </source>
</evidence>
<feature type="region of interest" description="Disordered" evidence="1">
    <location>
        <begin position="22"/>
        <end position="50"/>
    </location>
</feature>
<evidence type="ECO:0000256" key="2">
    <source>
        <dbReference type="SAM" id="SignalP"/>
    </source>
</evidence>
<evidence type="ECO:0000256" key="1">
    <source>
        <dbReference type="SAM" id="MobiDB-lite"/>
    </source>
</evidence>
<sequence length="341" mass="38756">MKKILLLICMFVLIFSGCGKSAESEKNKKNHHSKEEKEEAFYTTPLTGLKTNKKPDQRAIAVVINNHVKARPQTGLDKADIIYEVSAEGKLTRFLAIFQSEHPEQVGPVRSARDYLIDLAKGYDSIFIAHGYSPEAKEMLRRGEIDQINGIQHDGTLFKRDSSRKAPHNSYISFDKVEQGSNEKGYVLDQPPSELYFLKKEQLETLSGKKAESFRVSYSNHPEFQSKYQYIPEKNVYERFSGEEKTIDRESKMPLELSNIFIVETNHQIIDEEGRLDIDLTQGGEGFLFQKGVMNKVEWSNVNGRILPYLDGKPAGLVPGKTWIHIIPSSHGLNEAVMFDN</sequence>
<proteinExistence type="predicted"/>
<accession>A0AAJ1T5F3</accession>
<dbReference type="Pfam" id="PF17479">
    <property type="entry name" value="DUF3048_C"/>
    <property type="match status" value="1"/>
</dbReference>
<dbReference type="InterPro" id="IPR035328">
    <property type="entry name" value="DUF3048_C"/>
</dbReference>
<dbReference type="InterPro" id="IPR023158">
    <property type="entry name" value="YerB-like_sf"/>
</dbReference>
<evidence type="ECO:0000259" key="3">
    <source>
        <dbReference type="Pfam" id="PF11258"/>
    </source>
</evidence>
<dbReference type="Pfam" id="PF11258">
    <property type="entry name" value="DUF3048"/>
    <property type="match status" value="1"/>
</dbReference>
<dbReference type="Proteomes" id="UP001237207">
    <property type="component" value="Unassembled WGS sequence"/>
</dbReference>
<reference evidence="5" key="1">
    <citation type="submission" date="2023-07" db="EMBL/GenBank/DDBJ databases">
        <title>Genomic Encyclopedia of Type Strains, Phase IV (KMG-IV): sequencing the most valuable type-strain genomes for metagenomic binning, comparative biology and taxonomic classification.</title>
        <authorList>
            <person name="Goeker M."/>
        </authorList>
    </citation>
    <scope>NUCLEOTIDE SEQUENCE</scope>
    <source>
        <strain evidence="5">DSM 23947</strain>
    </source>
</reference>
<evidence type="ECO:0000313" key="5">
    <source>
        <dbReference type="EMBL" id="MDQ0215571.1"/>
    </source>
</evidence>
<keyword evidence="6" id="KW-1185">Reference proteome</keyword>
<evidence type="ECO:0000313" key="6">
    <source>
        <dbReference type="Proteomes" id="UP001237207"/>
    </source>
</evidence>
<feature type="domain" description="DUF3048" evidence="4">
    <location>
        <begin position="216"/>
        <end position="324"/>
    </location>
</feature>
<name>A0AAJ1T5F3_9BACI</name>
<feature type="compositionally biased region" description="Basic and acidic residues" evidence="1">
    <location>
        <begin position="22"/>
        <end position="40"/>
    </location>
</feature>
<protein>
    <recommendedName>
        <fullName evidence="7">Lipoprotein YerB</fullName>
    </recommendedName>
</protein>
<feature type="chain" id="PRO_5042576738" description="Lipoprotein YerB" evidence="2">
    <location>
        <begin position="22"/>
        <end position="341"/>
    </location>
</feature>
<feature type="domain" description="DUF3048" evidence="3">
    <location>
        <begin position="46"/>
        <end position="186"/>
    </location>
</feature>
<dbReference type="RefSeq" id="WP_307257570.1">
    <property type="nucleotide sequence ID" value="NZ_JAUSUC010000022.1"/>
</dbReference>
<organism evidence="5 6">
    <name type="scientific">Oikeobacillus pervagus</name>
    <dbReference type="NCBI Taxonomy" id="1325931"/>
    <lineage>
        <taxon>Bacteria</taxon>
        <taxon>Bacillati</taxon>
        <taxon>Bacillota</taxon>
        <taxon>Bacilli</taxon>
        <taxon>Bacillales</taxon>
        <taxon>Bacillaceae</taxon>
        <taxon>Oikeobacillus</taxon>
    </lineage>
</organism>
<dbReference type="EMBL" id="JAUSUC010000022">
    <property type="protein sequence ID" value="MDQ0215571.1"/>
    <property type="molecule type" value="Genomic_DNA"/>
</dbReference>
<comment type="caution">
    <text evidence="5">The sequence shown here is derived from an EMBL/GenBank/DDBJ whole genome shotgun (WGS) entry which is preliminary data.</text>
</comment>
<dbReference type="InterPro" id="IPR021416">
    <property type="entry name" value="DUF3048_N"/>
</dbReference>
<dbReference type="SUPFAM" id="SSF159774">
    <property type="entry name" value="YerB-like"/>
    <property type="match status" value="1"/>
</dbReference>
<dbReference type="PROSITE" id="PS51257">
    <property type="entry name" value="PROKAR_LIPOPROTEIN"/>
    <property type="match status" value="1"/>
</dbReference>
<evidence type="ECO:0000259" key="4">
    <source>
        <dbReference type="Pfam" id="PF17479"/>
    </source>
</evidence>